<feature type="disulfide bond" evidence="4 5">
    <location>
        <begin position="101"/>
        <end position="179"/>
    </location>
</feature>
<evidence type="ECO:0007829" key="5">
    <source>
        <dbReference type="PDB" id="6KFA"/>
    </source>
</evidence>
<feature type="disulfide bond" evidence="4 5">
    <location>
        <begin position="24"/>
        <end position="129"/>
    </location>
</feature>
<reference evidence="6" key="3">
    <citation type="submission" date="2019-07" db="PDB data bank">
        <title>Functional and crystallographic analysis of hydroxynitrile lyase from the millipede, Chamberlinius hualienensis.</title>
        <authorList>
            <person name="Motojima F."/>
            <person name="Izumi A."/>
            <person name="Zhai Z."/>
            <person name="Yamaguchi T."/>
            <person name="Shichida S."/>
            <person name="Nakano S."/>
            <person name="Dadashipour M."/>
            <person name="Asano Y."/>
        </authorList>
    </citation>
    <scope>X-RAY CRYSTALLOGRAPHY (2.00 ANGSTROMS) OF 22-183</scope>
    <scope>GLYCOSYLATION AT ASN-130 AND ASN-144</scope>
    <scope>DISULFIDE BONDS</scope>
</reference>
<dbReference type="AlphaFoldDB" id="A0A0H5BR52"/>
<proteinExistence type="evidence at protein level"/>
<reference evidence="4 5" key="4">
    <citation type="journal article" date="2021" name="FEBS J.">
        <title>R-hydroxynitrile lyase from the cyanogenic millipede, Chamberlinius hualienensis-A new entry to the carrier protein family Lipocalines.</title>
        <authorList>
            <person name="Motojima F."/>
            <person name="Izumi A."/>
            <person name="Nuylert A."/>
            <person name="Zhai Z."/>
            <person name="Dadashipour M."/>
            <person name="Shichida S."/>
            <person name="Yamaguchi T."/>
            <person name="Nakano S."/>
            <person name="Asano Y."/>
        </authorList>
    </citation>
    <scope>X-RAY CRYSTALLOGRAPHY (1.50 ANGSTROMS) OF 22-183</scope>
    <scope>GLYCOSYLATION AT ASN-130 AND ASN-144</scope>
    <scope>DISULFIDE BONDS</scope>
</reference>
<evidence type="ECO:0007829" key="6">
    <source>
        <dbReference type="PDB" id="6KFE"/>
    </source>
</evidence>
<keyword evidence="4 5" id="KW-0002">3D-structure</keyword>
<feature type="disulfide bond" evidence="4 5">
    <location>
        <begin position="56"/>
        <end position="173"/>
    </location>
</feature>
<evidence type="ECO:0000256" key="1">
    <source>
        <dbReference type="SAM" id="SignalP"/>
    </source>
</evidence>
<dbReference type="PDBsum" id="6JHC"/>
<feature type="chain" id="PRO_5044366262" evidence="1">
    <location>
        <begin position="22"/>
        <end position="183"/>
    </location>
</feature>
<dbReference type="PDB" id="6JHC">
    <property type="method" value="X-ray"/>
    <property type="resolution" value="1.60 A"/>
    <property type="chains" value="A=22-183"/>
</dbReference>
<keyword evidence="1" id="KW-0732">Signal</keyword>
<dbReference type="PDB" id="6KFD">
    <property type="method" value="X-ray"/>
    <property type="resolution" value="1.55 A"/>
    <property type="chains" value="A=22-183"/>
</dbReference>
<feature type="disulfide bond" evidence="4 5">
    <location>
        <begin position="125"/>
        <end position="139"/>
    </location>
</feature>
<gene>
    <name evidence="2" type="primary">ChuaHNL</name>
</gene>
<dbReference type="PDB" id="6KFA">
    <property type="method" value="X-ray"/>
    <property type="resolution" value="1.50 A"/>
    <property type="chains" value="A=22-183"/>
</dbReference>
<organism evidence="2">
    <name type="scientific">Chamberlinius hualienensis</name>
    <dbReference type="NCBI Taxonomy" id="1551368"/>
    <lineage>
        <taxon>Eukaryota</taxon>
        <taxon>Metazoa</taxon>
        <taxon>Ecdysozoa</taxon>
        <taxon>Arthropoda</taxon>
        <taxon>Myriapoda</taxon>
        <taxon>Diplopoda</taxon>
        <taxon>Helminthomorpha</taxon>
        <taxon>Polydesmida</taxon>
        <taxon>Paradoxosomatidae</taxon>
        <taxon>Chamberlinius</taxon>
    </lineage>
</organism>
<name>A0A0H5BR52_9MYRI</name>
<dbReference type="PDB" id="6KFE">
    <property type="method" value="X-ray"/>
    <property type="resolution" value="2.00 A"/>
    <property type="chains" value="A=22-183"/>
</dbReference>
<evidence type="ECO:0000313" key="3">
    <source>
        <dbReference type="EMBL" id="BBE28652.1"/>
    </source>
</evidence>
<dbReference type="EMBL" id="LC004755">
    <property type="protein sequence ID" value="BAS02094.1"/>
    <property type="molecule type" value="mRNA"/>
</dbReference>
<reference evidence="3" key="2">
    <citation type="journal article" date="2018" name="Bull. Toyama Pref. Univ. 28">
        <title>Comparison of DNA Sequence Encoding Hydroxynitrile Lyase from the Invasive Millipede, Chamberlinius hualienensis, collected at Kagoshima, Shizuoka, and Hachijojima, Tokyo.</title>
        <authorList>
            <person name="Ishida Y."/>
            <person name="Meyer-Rochow V.B."/>
            <person name="Asano Y."/>
        </authorList>
    </citation>
    <scope>NUCLEOTIDE SEQUENCE</scope>
</reference>
<sequence>MLSSLVVTVIWSLFCNSLVDSLTCDQLPKAAINPIQEFIDSNPLEFEYVLTETFECTTRIYVQPARWSTTKAPTALDIKGTQIMAYDFVGGPENSAHLNECHTGDKQVWYFQYTNLLTDNGSSYCAYRCNGTEIIEYKCASNNNGTDPLQHQAMEVAKTVPNGDKIHYAKSNCPETHGCFAFY</sequence>
<feature type="glycosylation site" description="N-linked (GlcNAc...) asparagine" evidence="4 5">
    <location>
        <position position="130"/>
    </location>
</feature>
<dbReference type="PDB" id="6KFB">
    <property type="method" value="X-ray"/>
    <property type="resolution" value="1.55 A"/>
    <property type="chains" value="A=22-183"/>
</dbReference>
<protein>
    <submittedName>
        <fullName evidence="2">Hydroxynitrile lyase</fullName>
    </submittedName>
</protein>
<dbReference type="InterPro" id="IPR035992">
    <property type="entry name" value="Ricin_B-like_lectins"/>
</dbReference>
<keyword evidence="2" id="KW-0456">Lyase</keyword>
<reference evidence="2" key="1">
    <citation type="journal article" date="2015" name="Proc. Natl. Acad. Sci. U.S.A.">
        <title>Discovery and molecular and biocatalytic properties of hydroxynitrile lyase from an invasive millipede, Chamberlinius hualienensis.</title>
        <authorList>
            <person name="Dadashipour M."/>
            <person name="Ishida Y."/>
            <person name="Yamamoto K."/>
            <person name="Asano Y."/>
        </authorList>
    </citation>
    <scope>NUCLEOTIDE SEQUENCE</scope>
</reference>
<feature type="signal peptide" evidence="1">
    <location>
        <begin position="1"/>
        <end position="21"/>
    </location>
</feature>
<dbReference type="GO" id="GO:0016829">
    <property type="term" value="F:lyase activity"/>
    <property type="evidence" value="ECO:0007669"/>
    <property type="project" value="UniProtKB-KW"/>
</dbReference>
<dbReference type="BRENDA" id="4.1.2.10">
    <property type="organism ID" value="14647"/>
</dbReference>
<dbReference type="SMR" id="A0A0H5BR52"/>
<evidence type="ECO:0007829" key="4">
    <source>
        <dbReference type="PDB" id="6JHC"/>
    </source>
</evidence>
<dbReference type="SUPFAM" id="SSF50370">
    <property type="entry name" value="Ricin B-like lectins"/>
    <property type="match status" value="1"/>
</dbReference>
<accession>A0A0H5BR52</accession>
<feature type="glycosylation site" description="N-linked (GlcNAc...) asparagine" evidence="4 5">
    <location>
        <position position="144"/>
    </location>
</feature>
<dbReference type="EMBL" id="LC203137">
    <property type="protein sequence ID" value="BBE28652.1"/>
    <property type="molecule type" value="Genomic_DNA"/>
</dbReference>
<dbReference type="PDB" id="6KFC">
    <property type="method" value="X-ray"/>
    <property type="resolution" value="2.10 A"/>
    <property type="chains" value="A=22-183"/>
</dbReference>
<evidence type="ECO:0000313" key="2">
    <source>
        <dbReference type="EMBL" id="BAS02094.1"/>
    </source>
</evidence>